<protein>
    <recommendedName>
        <fullName evidence="3">DUF2797 domain-containing protein</fullName>
    </recommendedName>
</protein>
<evidence type="ECO:0000313" key="2">
    <source>
        <dbReference type="Proteomes" id="UP000235116"/>
    </source>
</evidence>
<dbReference type="InterPro" id="IPR021246">
    <property type="entry name" value="DUF2797"/>
</dbReference>
<gene>
    <name evidence="1" type="ORF">Kalk_18015</name>
</gene>
<name>A0A2K9LPY1_9GAMM</name>
<proteinExistence type="predicted"/>
<dbReference type="Pfam" id="PF10977">
    <property type="entry name" value="DUF2797"/>
    <property type="match status" value="1"/>
</dbReference>
<organism evidence="1 2">
    <name type="scientific">Ketobacter alkanivorans</name>
    <dbReference type="NCBI Taxonomy" id="1917421"/>
    <lineage>
        <taxon>Bacteria</taxon>
        <taxon>Pseudomonadati</taxon>
        <taxon>Pseudomonadota</taxon>
        <taxon>Gammaproteobacteria</taxon>
        <taxon>Pseudomonadales</taxon>
        <taxon>Ketobacteraceae</taxon>
        <taxon>Ketobacter</taxon>
    </lineage>
</organism>
<dbReference type="EMBL" id="CP022684">
    <property type="protein sequence ID" value="AUM14201.1"/>
    <property type="molecule type" value="Genomic_DNA"/>
</dbReference>
<accession>A0A2K9LPY1</accession>
<evidence type="ECO:0000313" key="1">
    <source>
        <dbReference type="EMBL" id="AUM14201.1"/>
    </source>
</evidence>
<evidence type="ECO:0008006" key="3">
    <source>
        <dbReference type="Google" id="ProtNLM"/>
    </source>
</evidence>
<dbReference type="KEGG" id="kak:Kalk_18015"/>
<dbReference type="OrthoDB" id="9775734at2"/>
<reference evidence="2" key="1">
    <citation type="submission" date="2017-08" db="EMBL/GenBank/DDBJ databases">
        <title>Direct submision.</title>
        <authorList>
            <person name="Kim S.-J."/>
            <person name="Rhee S.-K."/>
        </authorList>
    </citation>
    <scope>NUCLEOTIDE SEQUENCE [LARGE SCALE GENOMIC DNA]</scope>
    <source>
        <strain evidence="2">GI5</strain>
    </source>
</reference>
<keyword evidence="2" id="KW-1185">Reference proteome</keyword>
<sequence>MQGTLSKLKSSLQTPVEYGLPLGDGRLDLNPLLGSKILLRHTNQIFCTHCGRKTKKSFDQGYCYPCFRSLAQCDTCIIKPEKCHFEEGTCREPDWAQNFCFQGHTVYLSNSSGIKVGITRNDQVPTRWIDQGAIQAIPVFQVKNRFHSGLVEITLGKYVSDKTRWQAMLKNQVTELDMREERDKLLQQCKLELDALRDQLGDEAIVAMPEAEPVSINYPVLEYPSKVTSMNFDKNPTVEGTLLGIKGQYLIFDVGVINIRKFTGYEVEVAH</sequence>
<dbReference type="RefSeq" id="WP_101895575.1">
    <property type="nucleotide sequence ID" value="NZ_CP022684.1"/>
</dbReference>
<dbReference type="Proteomes" id="UP000235116">
    <property type="component" value="Chromosome"/>
</dbReference>
<dbReference type="AlphaFoldDB" id="A0A2K9LPY1"/>